<name>A0ABV1B4Z5_9FIRM</name>
<evidence type="ECO:0000313" key="3">
    <source>
        <dbReference type="Proteomes" id="UP001469749"/>
    </source>
</evidence>
<evidence type="ECO:0000313" key="2">
    <source>
        <dbReference type="EMBL" id="MEQ2365513.1"/>
    </source>
</evidence>
<reference evidence="2 3" key="1">
    <citation type="submission" date="2024-03" db="EMBL/GenBank/DDBJ databases">
        <title>Human intestinal bacterial collection.</title>
        <authorList>
            <person name="Pauvert C."/>
            <person name="Hitch T.C.A."/>
            <person name="Clavel T."/>
        </authorList>
    </citation>
    <scope>NUCLEOTIDE SEQUENCE [LARGE SCALE GENOMIC DNA]</scope>
    <source>
        <strain evidence="2 3">CLA-AA-H190</strain>
    </source>
</reference>
<dbReference type="EMBL" id="JBBMEK010000126">
    <property type="protein sequence ID" value="MEQ2365513.1"/>
    <property type="molecule type" value="Genomic_DNA"/>
</dbReference>
<accession>A0ABV1B4Z5</accession>
<dbReference type="Proteomes" id="UP001469749">
    <property type="component" value="Unassembled WGS sequence"/>
</dbReference>
<evidence type="ECO:0000256" key="1">
    <source>
        <dbReference type="SAM" id="MobiDB-lite"/>
    </source>
</evidence>
<proteinExistence type="predicted"/>
<keyword evidence="3" id="KW-1185">Reference proteome</keyword>
<feature type="region of interest" description="Disordered" evidence="1">
    <location>
        <begin position="56"/>
        <end position="91"/>
    </location>
</feature>
<sequence>MNGSLEMKITSPDGTALYQGDGTVKEFTVEAPVDGPYAIVVAGQKAKGSIHIDVEKVPASTEPAETPEPSNSTVEEEILPAEAPTRETTDTSVSIAPPVQEHNNPDAVTADDLVGPWHLVEDEKDNATAMEAIPGAMEFGSSMEITSDGHISWHIGAEGGTGTYLLSGDILSADMTNDFDQSSMKMEFTAEKTDDGTFLYTEYKGLLLCWSQGEGETGKGGDDEAESGYPGADVVEIVNLRGDTTTVYKLADGTYAGVRFFEIISVKR</sequence>
<gene>
    <name evidence="2" type="ORF">WMO25_10430</name>
</gene>
<comment type="caution">
    <text evidence="2">The sequence shown here is derived from an EMBL/GenBank/DDBJ whole genome shotgun (WGS) entry which is preliminary data.</text>
</comment>
<protein>
    <recommendedName>
        <fullName evidence="4">Lipocalin-like domain-containing protein</fullName>
    </recommendedName>
</protein>
<organism evidence="2 3">
    <name type="scientific">Coprococcus intestinihominis</name>
    <dbReference type="NCBI Taxonomy" id="3133154"/>
    <lineage>
        <taxon>Bacteria</taxon>
        <taxon>Bacillati</taxon>
        <taxon>Bacillota</taxon>
        <taxon>Clostridia</taxon>
        <taxon>Lachnospirales</taxon>
        <taxon>Lachnospiraceae</taxon>
        <taxon>Coprococcus</taxon>
    </lineage>
</organism>
<evidence type="ECO:0008006" key="4">
    <source>
        <dbReference type="Google" id="ProtNLM"/>
    </source>
</evidence>
<dbReference type="RefSeq" id="WP_349085266.1">
    <property type="nucleotide sequence ID" value="NZ_JBBMEK010000126.1"/>
</dbReference>
<feature type="compositionally biased region" description="Low complexity" evidence="1">
    <location>
        <begin position="58"/>
        <end position="73"/>
    </location>
</feature>